<dbReference type="OrthoDB" id="9802328at2"/>
<sequence>MNMSGKSLYIQIADCLRRSIVSGELKPCTKLSQRIIAKQFDVSKKTAYDALMLLEAEGLVSSKPRSGTVVSNNAWLLLAAGCSPDWKNYIERGRQIPSKERIFHMINDLSSGRKIHVSGPRIGQDLGYALTLSKVMPRVMKRLETTNDLNEINIKGIYSLRVTLCERLKKYGIEATPDEVMITTGVAESLAIISWSFLCSSMTFIHDTPSVLNSMQLIRSSGANIVRIPLDNYGMKTEPLSKVFKNTSRCILYINPTNQYPSGVSLSKTRRDKILSMCTYSRVPVLENDMLREFWLDKPNPLPMKAFDKGGLVIYIGCTIGVNIGFKLSWIVAPGNIISRLSDVKTQYDINTNTLLQITADELFKSGHYDEFIEESRPLFLKILESAYEIIERYLKDLIKPLNKVYGYYIWVVFSEQIDVVKIYDDCKEIMFLPGYFFDNTDSHSLHLAPFADSIENFEEAVRIIAREARKQLKTIV</sequence>
<dbReference type="AlphaFoldDB" id="D4H8S2"/>
<organism evidence="7 8">
    <name type="scientific">Denitrovibrio acetiphilus (strain DSM 12809 / NBRC 114555 / N2460)</name>
    <dbReference type="NCBI Taxonomy" id="522772"/>
    <lineage>
        <taxon>Bacteria</taxon>
        <taxon>Pseudomonadati</taxon>
        <taxon>Deferribacterota</taxon>
        <taxon>Deferribacteres</taxon>
        <taxon>Deferribacterales</taxon>
        <taxon>Geovibrionaceae</taxon>
        <taxon>Denitrovibrio</taxon>
    </lineage>
</organism>
<keyword evidence="5" id="KW-0804">Transcription</keyword>
<dbReference type="InterPro" id="IPR015421">
    <property type="entry name" value="PyrdxlP-dep_Trfase_major"/>
</dbReference>
<keyword evidence="4" id="KW-0238">DNA-binding</keyword>
<evidence type="ECO:0000256" key="2">
    <source>
        <dbReference type="ARBA" id="ARBA00022898"/>
    </source>
</evidence>
<keyword evidence="3" id="KW-0805">Transcription regulation</keyword>
<evidence type="ECO:0000256" key="1">
    <source>
        <dbReference type="ARBA" id="ARBA00005384"/>
    </source>
</evidence>
<evidence type="ECO:0000313" key="7">
    <source>
        <dbReference type="EMBL" id="ADD68421.1"/>
    </source>
</evidence>
<dbReference type="SUPFAM" id="SSF53383">
    <property type="entry name" value="PLP-dependent transferases"/>
    <property type="match status" value="1"/>
</dbReference>
<evidence type="ECO:0000256" key="5">
    <source>
        <dbReference type="ARBA" id="ARBA00023163"/>
    </source>
</evidence>
<dbReference type="Proteomes" id="UP000002012">
    <property type="component" value="Chromosome"/>
</dbReference>
<reference evidence="7 8" key="1">
    <citation type="journal article" date="2010" name="Stand. Genomic Sci.">
        <title>Complete genome sequence of Denitrovibrio acetiphilus type strain (N2460).</title>
        <authorList>
            <person name="Kiss H."/>
            <person name="Lang E."/>
            <person name="Lapidus A."/>
            <person name="Copeland A."/>
            <person name="Nolan M."/>
            <person name="Glavina Del Rio T."/>
            <person name="Chen F."/>
            <person name="Lucas S."/>
            <person name="Tice H."/>
            <person name="Cheng J.F."/>
            <person name="Han C."/>
            <person name="Goodwin L."/>
            <person name="Pitluck S."/>
            <person name="Liolios K."/>
            <person name="Pati A."/>
            <person name="Ivanova N."/>
            <person name="Mavromatis K."/>
            <person name="Chen A."/>
            <person name="Palaniappan K."/>
            <person name="Land M."/>
            <person name="Hauser L."/>
            <person name="Chang Y.J."/>
            <person name="Jeffries C.D."/>
            <person name="Detter J.C."/>
            <person name="Brettin T."/>
            <person name="Spring S."/>
            <person name="Rohde M."/>
            <person name="Goker M."/>
            <person name="Woyke T."/>
            <person name="Bristow J."/>
            <person name="Eisen J.A."/>
            <person name="Markowitz V."/>
            <person name="Hugenholtz P."/>
            <person name="Kyrpides N.C."/>
            <person name="Klenk H.P."/>
        </authorList>
    </citation>
    <scope>NUCLEOTIDE SEQUENCE [LARGE SCALE GENOMIC DNA]</scope>
    <source>
        <strain evidence="8">DSM 12809 / NBRC 114555 / N2460</strain>
    </source>
</reference>
<dbReference type="STRING" id="522772.Dacet_1656"/>
<dbReference type="Gene3D" id="3.90.1150.10">
    <property type="entry name" value="Aspartate Aminotransferase, domain 1"/>
    <property type="match status" value="1"/>
</dbReference>
<dbReference type="PANTHER" id="PTHR46577">
    <property type="entry name" value="HTH-TYPE TRANSCRIPTIONAL REGULATORY PROTEIN GABR"/>
    <property type="match status" value="1"/>
</dbReference>
<evidence type="ECO:0000256" key="3">
    <source>
        <dbReference type="ARBA" id="ARBA00023015"/>
    </source>
</evidence>
<dbReference type="EMBL" id="CP001968">
    <property type="protein sequence ID" value="ADD68421.1"/>
    <property type="molecule type" value="Genomic_DNA"/>
</dbReference>
<dbReference type="GO" id="GO:0003677">
    <property type="term" value="F:DNA binding"/>
    <property type="evidence" value="ECO:0007669"/>
    <property type="project" value="UniProtKB-KW"/>
</dbReference>
<name>D4H8S2_DENA2</name>
<dbReference type="Gene3D" id="1.10.10.10">
    <property type="entry name" value="Winged helix-like DNA-binding domain superfamily/Winged helix DNA-binding domain"/>
    <property type="match status" value="1"/>
</dbReference>
<dbReference type="HOGENOM" id="CLU_017584_0_0_0"/>
<keyword evidence="8" id="KW-1185">Reference proteome</keyword>
<comment type="similarity">
    <text evidence="1">In the C-terminal section; belongs to the class-I pyridoxal-phosphate-dependent aminotransferase family.</text>
</comment>
<evidence type="ECO:0000256" key="4">
    <source>
        <dbReference type="ARBA" id="ARBA00023125"/>
    </source>
</evidence>
<dbReference type="InterPro" id="IPR036390">
    <property type="entry name" value="WH_DNA-bd_sf"/>
</dbReference>
<dbReference type="CDD" id="cd00609">
    <property type="entry name" value="AAT_like"/>
    <property type="match status" value="1"/>
</dbReference>
<dbReference type="Gene3D" id="3.40.640.10">
    <property type="entry name" value="Type I PLP-dependent aspartate aminotransferase-like (Major domain)"/>
    <property type="match status" value="1"/>
</dbReference>
<evidence type="ECO:0000259" key="6">
    <source>
        <dbReference type="PROSITE" id="PS50949"/>
    </source>
</evidence>
<dbReference type="InterPro" id="IPR036388">
    <property type="entry name" value="WH-like_DNA-bd_sf"/>
</dbReference>
<proteinExistence type="inferred from homology"/>
<feature type="domain" description="HTH gntR-type" evidence="6">
    <location>
        <begin position="6"/>
        <end position="73"/>
    </location>
</feature>
<protein>
    <submittedName>
        <fullName evidence="7">Transcriptional regulator, GntR family</fullName>
    </submittedName>
</protein>
<dbReference type="InterPro" id="IPR015422">
    <property type="entry name" value="PyrdxlP-dep_Trfase_small"/>
</dbReference>
<dbReference type="PANTHER" id="PTHR46577:SF1">
    <property type="entry name" value="HTH-TYPE TRANSCRIPTIONAL REGULATORY PROTEIN GABR"/>
    <property type="match status" value="1"/>
</dbReference>
<dbReference type="SMART" id="SM00345">
    <property type="entry name" value="HTH_GNTR"/>
    <property type="match status" value="1"/>
</dbReference>
<dbReference type="KEGG" id="dap:Dacet_1656"/>
<gene>
    <name evidence="7" type="ordered locus">Dacet_1656</name>
</gene>
<dbReference type="SUPFAM" id="SSF46785">
    <property type="entry name" value="Winged helix' DNA-binding domain"/>
    <property type="match status" value="1"/>
</dbReference>
<dbReference type="InParanoid" id="D4H8S2"/>
<dbReference type="CDD" id="cd07377">
    <property type="entry name" value="WHTH_GntR"/>
    <property type="match status" value="1"/>
</dbReference>
<dbReference type="PROSITE" id="PS50949">
    <property type="entry name" value="HTH_GNTR"/>
    <property type="match status" value="1"/>
</dbReference>
<keyword evidence="2" id="KW-0663">Pyridoxal phosphate</keyword>
<evidence type="ECO:0000313" key="8">
    <source>
        <dbReference type="Proteomes" id="UP000002012"/>
    </source>
</evidence>
<dbReference type="Pfam" id="PF00392">
    <property type="entry name" value="GntR"/>
    <property type="match status" value="1"/>
</dbReference>
<dbReference type="PaxDb" id="522772-Dacet_1656"/>
<dbReference type="eggNOG" id="COG1167">
    <property type="taxonomic scope" value="Bacteria"/>
</dbReference>
<dbReference type="InterPro" id="IPR015424">
    <property type="entry name" value="PyrdxlP-dep_Trfase"/>
</dbReference>
<accession>D4H8S2</accession>
<dbReference type="InterPro" id="IPR051446">
    <property type="entry name" value="HTH_trans_reg/aminotransferase"/>
</dbReference>
<dbReference type="InterPro" id="IPR000524">
    <property type="entry name" value="Tscrpt_reg_HTH_GntR"/>
</dbReference>
<dbReference type="GO" id="GO:0003700">
    <property type="term" value="F:DNA-binding transcription factor activity"/>
    <property type="evidence" value="ECO:0007669"/>
    <property type="project" value="InterPro"/>
</dbReference>